<dbReference type="STRING" id="1137138.A0A067N738"/>
<keyword evidence="8" id="KW-1133">Transmembrane helix</keyword>
<feature type="binding site" description="axial binding residue" evidence="13">
    <location>
        <position position="425"/>
    </location>
    <ligand>
        <name>heme</name>
        <dbReference type="ChEBI" id="CHEBI:30413"/>
    </ligand>
    <ligandPart>
        <name>Fe</name>
        <dbReference type="ChEBI" id="CHEBI:18248"/>
    </ligandPart>
</feature>
<dbReference type="Pfam" id="PF00067">
    <property type="entry name" value="p450"/>
    <property type="match status" value="1"/>
</dbReference>
<evidence type="ECO:0000256" key="12">
    <source>
        <dbReference type="ARBA" id="ARBA00023136"/>
    </source>
</evidence>
<dbReference type="GO" id="GO:0016705">
    <property type="term" value="F:oxidoreductase activity, acting on paired donors, with incorporation or reduction of molecular oxygen"/>
    <property type="evidence" value="ECO:0007669"/>
    <property type="project" value="InterPro"/>
</dbReference>
<evidence type="ECO:0000256" key="7">
    <source>
        <dbReference type="ARBA" id="ARBA00022723"/>
    </source>
</evidence>
<dbReference type="SUPFAM" id="SSF48264">
    <property type="entry name" value="Cytochrome P450"/>
    <property type="match status" value="1"/>
</dbReference>
<name>A0A067N738_PLEO1</name>
<dbReference type="InParanoid" id="A0A067N738"/>
<evidence type="ECO:0000256" key="13">
    <source>
        <dbReference type="PIRSR" id="PIRSR602401-1"/>
    </source>
</evidence>
<evidence type="ECO:0000256" key="1">
    <source>
        <dbReference type="ARBA" id="ARBA00001971"/>
    </source>
</evidence>
<comment type="pathway">
    <text evidence="3">Secondary metabolite biosynthesis; terpenoid biosynthesis.</text>
</comment>
<dbReference type="PRINTS" id="PR00463">
    <property type="entry name" value="EP450I"/>
</dbReference>
<evidence type="ECO:0008006" key="17">
    <source>
        <dbReference type="Google" id="ProtNLM"/>
    </source>
</evidence>
<evidence type="ECO:0000256" key="11">
    <source>
        <dbReference type="ARBA" id="ARBA00023033"/>
    </source>
</evidence>
<dbReference type="HOGENOM" id="CLU_001570_5_11_1"/>
<evidence type="ECO:0000256" key="3">
    <source>
        <dbReference type="ARBA" id="ARBA00004721"/>
    </source>
</evidence>
<evidence type="ECO:0000256" key="14">
    <source>
        <dbReference type="RuleBase" id="RU000461"/>
    </source>
</evidence>
<dbReference type="InterPro" id="IPR001128">
    <property type="entry name" value="Cyt_P450"/>
</dbReference>
<comment type="cofactor">
    <cofactor evidence="1 13">
        <name>heme</name>
        <dbReference type="ChEBI" id="CHEBI:30413"/>
    </cofactor>
</comment>
<reference evidence="16" key="1">
    <citation type="journal article" date="2014" name="Proc. Natl. Acad. Sci. U.S.A.">
        <title>Extensive sampling of basidiomycete genomes demonstrates inadequacy of the white-rot/brown-rot paradigm for wood decay fungi.</title>
        <authorList>
            <person name="Riley R."/>
            <person name="Salamov A.A."/>
            <person name="Brown D.W."/>
            <person name="Nagy L.G."/>
            <person name="Floudas D."/>
            <person name="Held B.W."/>
            <person name="Levasseur A."/>
            <person name="Lombard V."/>
            <person name="Morin E."/>
            <person name="Otillar R."/>
            <person name="Lindquist E.A."/>
            <person name="Sun H."/>
            <person name="LaButti K.M."/>
            <person name="Schmutz J."/>
            <person name="Jabbour D."/>
            <person name="Luo H."/>
            <person name="Baker S.E."/>
            <person name="Pisabarro A.G."/>
            <person name="Walton J.D."/>
            <person name="Blanchette R.A."/>
            <person name="Henrissat B."/>
            <person name="Martin F."/>
            <person name="Cullen D."/>
            <person name="Hibbett D.S."/>
            <person name="Grigoriev I.V."/>
        </authorList>
    </citation>
    <scope>NUCLEOTIDE SEQUENCE [LARGE SCALE GENOMIC DNA]</scope>
    <source>
        <strain evidence="16">PC15</strain>
    </source>
</reference>
<keyword evidence="10 13" id="KW-0408">Iron</keyword>
<dbReference type="InterPro" id="IPR050121">
    <property type="entry name" value="Cytochrome_P450_monoxygenase"/>
</dbReference>
<dbReference type="InterPro" id="IPR017972">
    <property type="entry name" value="Cyt_P450_CS"/>
</dbReference>
<comment type="similarity">
    <text evidence="4 14">Belongs to the cytochrome P450 family.</text>
</comment>
<evidence type="ECO:0000313" key="16">
    <source>
        <dbReference type="Proteomes" id="UP000027073"/>
    </source>
</evidence>
<dbReference type="PANTHER" id="PTHR24305">
    <property type="entry name" value="CYTOCHROME P450"/>
    <property type="match status" value="1"/>
</dbReference>
<keyword evidence="7 13" id="KW-0479">Metal-binding</keyword>
<evidence type="ECO:0000313" key="15">
    <source>
        <dbReference type="EMBL" id="KDQ23674.1"/>
    </source>
</evidence>
<dbReference type="VEuPathDB" id="FungiDB:PLEOSDRAFT_1048605"/>
<keyword evidence="6" id="KW-0812">Transmembrane</keyword>
<evidence type="ECO:0000256" key="8">
    <source>
        <dbReference type="ARBA" id="ARBA00022989"/>
    </source>
</evidence>
<protein>
    <recommendedName>
        <fullName evidence="17">Cytochrome P450</fullName>
    </recommendedName>
</protein>
<accession>A0A067N738</accession>
<dbReference type="Gene3D" id="1.10.630.10">
    <property type="entry name" value="Cytochrome P450"/>
    <property type="match status" value="1"/>
</dbReference>
<dbReference type="EMBL" id="KL198012">
    <property type="protein sequence ID" value="KDQ23674.1"/>
    <property type="molecule type" value="Genomic_DNA"/>
</dbReference>
<organism evidence="15 16">
    <name type="scientific">Pleurotus ostreatus (strain PC15)</name>
    <name type="common">Oyster mushroom</name>
    <dbReference type="NCBI Taxonomy" id="1137138"/>
    <lineage>
        <taxon>Eukaryota</taxon>
        <taxon>Fungi</taxon>
        <taxon>Dikarya</taxon>
        <taxon>Basidiomycota</taxon>
        <taxon>Agaricomycotina</taxon>
        <taxon>Agaricomycetes</taxon>
        <taxon>Agaricomycetidae</taxon>
        <taxon>Agaricales</taxon>
        <taxon>Pleurotineae</taxon>
        <taxon>Pleurotaceae</taxon>
        <taxon>Pleurotus</taxon>
    </lineage>
</organism>
<dbReference type="GO" id="GO:0005506">
    <property type="term" value="F:iron ion binding"/>
    <property type="evidence" value="ECO:0007669"/>
    <property type="project" value="InterPro"/>
</dbReference>
<evidence type="ECO:0000256" key="9">
    <source>
        <dbReference type="ARBA" id="ARBA00023002"/>
    </source>
</evidence>
<sequence>LRQEQVGDLEHAWICEYGATFRISSCYGRQSFFTADPRVVQHIFHTSGYRYGKRVDHTQSTRNVMGRGIVWASGDVHKRHRKVMNPAFRTLELRGFLPLFQGVASRMTSAWKDQIQSGDNKINVTPWLARTALDAIGGAAFNYQFGALDNAQNELRMCLDNLFCDTLPSRPNWDVLFKALWRYIPLPILQLVEYMPTKEYRRFRQFRNVCRSVAKQLIILVRNDIRIAKPKRDLMNVLVRANASEDPKRQLDEDEVLSQMGTIILAGHDTVAFTLSWMLYELAKHPDDQKRLRDEIRALRTQIPANTTFTTADLESLPFTNAVIKEAMRLYPILPTLNRTAERDDTIPLALPVVAADGRIVKELSVKRGQDFVISVSGYNRVSSVWGDDAGVWNPQRFLEMSKEKQTSVGVYANLMTFSGGVRGCIGWQFALIELQVLLVEMIEKFQVSLPEGVEILRLPALFMLPVVKGRRSEGTQMPLHVSLVE</sequence>
<evidence type="ECO:0000256" key="6">
    <source>
        <dbReference type="ARBA" id="ARBA00022692"/>
    </source>
</evidence>
<comment type="subcellular location">
    <subcellularLocation>
        <location evidence="2">Membrane</location>
    </subcellularLocation>
</comment>
<dbReference type="GO" id="GO:0004497">
    <property type="term" value="F:monooxygenase activity"/>
    <property type="evidence" value="ECO:0007669"/>
    <property type="project" value="UniProtKB-KW"/>
</dbReference>
<evidence type="ECO:0000256" key="2">
    <source>
        <dbReference type="ARBA" id="ARBA00004370"/>
    </source>
</evidence>
<evidence type="ECO:0000256" key="5">
    <source>
        <dbReference type="ARBA" id="ARBA00022617"/>
    </source>
</evidence>
<dbReference type="GO" id="GO:0020037">
    <property type="term" value="F:heme binding"/>
    <property type="evidence" value="ECO:0007669"/>
    <property type="project" value="InterPro"/>
</dbReference>
<evidence type="ECO:0000256" key="4">
    <source>
        <dbReference type="ARBA" id="ARBA00010617"/>
    </source>
</evidence>
<evidence type="ECO:0000256" key="10">
    <source>
        <dbReference type="ARBA" id="ARBA00023004"/>
    </source>
</evidence>
<gene>
    <name evidence="15" type="ORF">PLEOSDRAFT_1048605</name>
</gene>
<dbReference type="PROSITE" id="PS00086">
    <property type="entry name" value="CYTOCHROME_P450"/>
    <property type="match status" value="1"/>
</dbReference>
<proteinExistence type="inferred from homology"/>
<keyword evidence="11 14" id="KW-0503">Monooxygenase</keyword>
<keyword evidence="9 14" id="KW-0560">Oxidoreductase</keyword>
<dbReference type="PRINTS" id="PR00385">
    <property type="entry name" value="P450"/>
</dbReference>
<keyword evidence="12" id="KW-0472">Membrane</keyword>
<dbReference type="Proteomes" id="UP000027073">
    <property type="component" value="Unassembled WGS sequence"/>
</dbReference>
<dbReference type="PANTHER" id="PTHR24305:SF166">
    <property type="entry name" value="CYTOCHROME P450 12A4, MITOCHONDRIAL-RELATED"/>
    <property type="match status" value="1"/>
</dbReference>
<dbReference type="InterPro" id="IPR002401">
    <property type="entry name" value="Cyt_P450_E_grp-I"/>
</dbReference>
<dbReference type="GO" id="GO:0016020">
    <property type="term" value="C:membrane"/>
    <property type="evidence" value="ECO:0007669"/>
    <property type="project" value="UniProtKB-SubCell"/>
</dbReference>
<dbReference type="InterPro" id="IPR036396">
    <property type="entry name" value="Cyt_P450_sf"/>
</dbReference>
<feature type="non-terminal residue" evidence="15">
    <location>
        <position position="1"/>
    </location>
</feature>
<keyword evidence="5 13" id="KW-0349">Heme</keyword>
<dbReference type="AlphaFoldDB" id="A0A067N738"/>